<dbReference type="Proteomes" id="UP001403385">
    <property type="component" value="Unassembled WGS sequence"/>
</dbReference>
<evidence type="ECO:0000256" key="1">
    <source>
        <dbReference type="ARBA" id="ARBA00023015"/>
    </source>
</evidence>
<dbReference type="InterPro" id="IPR000835">
    <property type="entry name" value="HTH_MarR-typ"/>
</dbReference>
<evidence type="ECO:0000313" key="6">
    <source>
        <dbReference type="Proteomes" id="UP001403385"/>
    </source>
</evidence>
<sequence>MKFEESIKQETFSSPQIKALLNMMYTANWFMGKQTELLKPYKLSPQQYNVLRILRGSHPNKLTVHSIKERMLYKTPNMTRLVDKLIAQELVIREGCIEDRRVVYVGISQNGLDLMSQLDETLSVFDTILQTWGEEEAELISEAMDRLRTQ</sequence>
<dbReference type="AlphaFoldDB" id="A0AAW9S4U2"/>
<reference evidence="5 6" key="1">
    <citation type="submission" date="2024-04" db="EMBL/GenBank/DDBJ databases">
        <title>Novel genus in family Flammeovirgaceae.</title>
        <authorList>
            <person name="Nguyen T.H."/>
            <person name="Vuong T.Q."/>
            <person name="Le H."/>
            <person name="Kim S.-G."/>
        </authorList>
    </citation>
    <scope>NUCLEOTIDE SEQUENCE [LARGE SCALE GENOMIC DNA]</scope>
    <source>
        <strain evidence="5 6">JCM 23209</strain>
    </source>
</reference>
<evidence type="ECO:0000256" key="2">
    <source>
        <dbReference type="ARBA" id="ARBA00023125"/>
    </source>
</evidence>
<evidence type="ECO:0000313" key="5">
    <source>
        <dbReference type="EMBL" id="MEN7547974.1"/>
    </source>
</evidence>
<dbReference type="InterPro" id="IPR023187">
    <property type="entry name" value="Tscrpt_reg_MarR-type_CS"/>
</dbReference>
<dbReference type="Gene3D" id="1.10.10.10">
    <property type="entry name" value="Winged helix-like DNA-binding domain superfamily/Winged helix DNA-binding domain"/>
    <property type="match status" value="1"/>
</dbReference>
<accession>A0AAW9S4U2</accession>
<organism evidence="5 6">
    <name type="scientific">Rapidithrix thailandica</name>
    <dbReference type="NCBI Taxonomy" id="413964"/>
    <lineage>
        <taxon>Bacteria</taxon>
        <taxon>Pseudomonadati</taxon>
        <taxon>Bacteroidota</taxon>
        <taxon>Cytophagia</taxon>
        <taxon>Cytophagales</taxon>
        <taxon>Flammeovirgaceae</taxon>
        <taxon>Rapidithrix</taxon>
    </lineage>
</organism>
<keyword evidence="1" id="KW-0805">Transcription regulation</keyword>
<dbReference type="InterPro" id="IPR039422">
    <property type="entry name" value="MarR/SlyA-like"/>
</dbReference>
<dbReference type="InterPro" id="IPR036390">
    <property type="entry name" value="WH_DNA-bd_sf"/>
</dbReference>
<evidence type="ECO:0000259" key="4">
    <source>
        <dbReference type="PROSITE" id="PS50995"/>
    </source>
</evidence>
<protein>
    <submittedName>
        <fullName evidence="5">MarR family transcriptional regulator</fullName>
    </submittedName>
</protein>
<dbReference type="GO" id="GO:0006950">
    <property type="term" value="P:response to stress"/>
    <property type="evidence" value="ECO:0007669"/>
    <property type="project" value="TreeGrafter"/>
</dbReference>
<keyword evidence="2" id="KW-0238">DNA-binding</keyword>
<dbReference type="EMBL" id="JBDKWZ010000004">
    <property type="protein sequence ID" value="MEN7547974.1"/>
    <property type="molecule type" value="Genomic_DNA"/>
</dbReference>
<dbReference type="GO" id="GO:0003700">
    <property type="term" value="F:DNA-binding transcription factor activity"/>
    <property type="evidence" value="ECO:0007669"/>
    <property type="project" value="InterPro"/>
</dbReference>
<dbReference type="PROSITE" id="PS01117">
    <property type="entry name" value="HTH_MARR_1"/>
    <property type="match status" value="1"/>
</dbReference>
<dbReference type="Pfam" id="PF12802">
    <property type="entry name" value="MarR_2"/>
    <property type="match status" value="1"/>
</dbReference>
<proteinExistence type="predicted"/>
<dbReference type="SMART" id="SM00347">
    <property type="entry name" value="HTH_MARR"/>
    <property type="match status" value="1"/>
</dbReference>
<feature type="domain" description="HTH marR-type" evidence="4">
    <location>
        <begin position="14"/>
        <end position="149"/>
    </location>
</feature>
<dbReference type="InterPro" id="IPR036388">
    <property type="entry name" value="WH-like_DNA-bd_sf"/>
</dbReference>
<comment type="caution">
    <text evidence="5">The sequence shown here is derived from an EMBL/GenBank/DDBJ whole genome shotgun (WGS) entry which is preliminary data.</text>
</comment>
<dbReference type="PANTHER" id="PTHR33164">
    <property type="entry name" value="TRANSCRIPTIONAL REGULATOR, MARR FAMILY"/>
    <property type="match status" value="1"/>
</dbReference>
<keyword evidence="3" id="KW-0804">Transcription</keyword>
<gene>
    <name evidence="5" type="ORF">AAG747_08640</name>
</gene>
<name>A0AAW9S4U2_9BACT</name>
<dbReference type="SUPFAM" id="SSF46785">
    <property type="entry name" value="Winged helix' DNA-binding domain"/>
    <property type="match status" value="1"/>
</dbReference>
<dbReference type="GO" id="GO:0003677">
    <property type="term" value="F:DNA binding"/>
    <property type="evidence" value="ECO:0007669"/>
    <property type="project" value="UniProtKB-KW"/>
</dbReference>
<dbReference type="PANTHER" id="PTHR33164:SF101">
    <property type="entry name" value="TRANSCRIPTIONAL REPRESSOR MPRA"/>
    <property type="match status" value="1"/>
</dbReference>
<keyword evidence="6" id="KW-1185">Reference proteome</keyword>
<dbReference type="PROSITE" id="PS50995">
    <property type="entry name" value="HTH_MARR_2"/>
    <property type="match status" value="1"/>
</dbReference>
<dbReference type="RefSeq" id="WP_346820756.1">
    <property type="nucleotide sequence ID" value="NZ_JBDKWZ010000004.1"/>
</dbReference>
<evidence type="ECO:0000256" key="3">
    <source>
        <dbReference type="ARBA" id="ARBA00023163"/>
    </source>
</evidence>
<dbReference type="PRINTS" id="PR00598">
    <property type="entry name" value="HTHMARR"/>
</dbReference>